<name>A0A1J3DLQ8_NOCCA</name>
<dbReference type="InterPro" id="IPR002885">
    <property type="entry name" value="PPR_rpt"/>
</dbReference>
<protein>
    <submittedName>
        <fullName evidence="4">Pentatricopeptide repeat-containing protein</fullName>
    </submittedName>
</protein>
<evidence type="ECO:0000256" key="2">
    <source>
        <dbReference type="ARBA" id="ARBA00022737"/>
    </source>
</evidence>
<dbReference type="InterPro" id="IPR011990">
    <property type="entry name" value="TPR-like_helical_dom_sf"/>
</dbReference>
<sequence length="289" mass="33554">MKKFGVKPRVFLYNRIMDALMKTENFDLAMTVSEDFKRDGLVEESVTFMILIKGLCKAGRLEEMFEILKKMRENFCRPDVFAYTSMIRTLVSEGNVDAGLRVWDEMKCEKIEPDVMAYGTLIMGLCKEGMVERGYELCKEMKRKKLLIDREIYRVLIEGFVADGKVRSACDLWKDLVDSGYIAALRIYNAVIKGLCNERQVDRAYKLFQVAVKEEQEPDFETLNPIMVAYVVMKRLDDFLSLLDQIVDYGYHVDDYVSQFFRILCAEEEEGRVAVALDVFDVLKNKCQK</sequence>
<feature type="repeat" description="PPR" evidence="3">
    <location>
        <begin position="114"/>
        <end position="148"/>
    </location>
</feature>
<feature type="repeat" description="PPR" evidence="3">
    <location>
        <begin position="44"/>
        <end position="78"/>
    </location>
</feature>
<dbReference type="AlphaFoldDB" id="A0A1J3DLQ8"/>
<reference evidence="4" key="1">
    <citation type="submission" date="2016-07" db="EMBL/GenBank/DDBJ databases">
        <title>De novo transcriptome assembly of four accessions of the metal hyperaccumulator plant Noccaea caerulescens.</title>
        <authorList>
            <person name="Blande D."/>
            <person name="Halimaa P."/>
            <person name="Tervahauta A.I."/>
            <person name="Aarts M.G."/>
            <person name="Karenlampi S.O."/>
        </authorList>
    </citation>
    <scope>NUCLEOTIDE SEQUENCE</scope>
</reference>
<organism evidence="4">
    <name type="scientific">Noccaea caerulescens</name>
    <name type="common">Alpine penny-cress</name>
    <name type="synonym">Thlaspi caerulescens</name>
    <dbReference type="NCBI Taxonomy" id="107243"/>
    <lineage>
        <taxon>Eukaryota</taxon>
        <taxon>Viridiplantae</taxon>
        <taxon>Streptophyta</taxon>
        <taxon>Embryophyta</taxon>
        <taxon>Tracheophyta</taxon>
        <taxon>Spermatophyta</taxon>
        <taxon>Magnoliopsida</taxon>
        <taxon>eudicotyledons</taxon>
        <taxon>Gunneridae</taxon>
        <taxon>Pentapetalae</taxon>
        <taxon>rosids</taxon>
        <taxon>malvids</taxon>
        <taxon>Brassicales</taxon>
        <taxon>Brassicaceae</taxon>
        <taxon>Coluteocarpeae</taxon>
        <taxon>Noccaea</taxon>
    </lineage>
</organism>
<accession>A0A1J3DLQ8</accession>
<gene>
    <name evidence="4" type="ORF">GA_TR4749_c0_g1_i1_g.15800</name>
</gene>
<feature type="repeat" description="PPR" evidence="3">
    <location>
        <begin position="149"/>
        <end position="183"/>
    </location>
</feature>
<dbReference type="Pfam" id="PF13041">
    <property type="entry name" value="PPR_2"/>
    <property type="match status" value="2"/>
</dbReference>
<keyword evidence="2" id="KW-0677">Repeat</keyword>
<evidence type="ECO:0000256" key="3">
    <source>
        <dbReference type="PROSITE-ProRule" id="PRU00708"/>
    </source>
</evidence>
<proteinExistence type="inferred from homology"/>
<dbReference type="EMBL" id="GEVI01011421">
    <property type="protein sequence ID" value="JAU20899.1"/>
    <property type="molecule type" value="Transcribed_RNA"/>
</dbReference>
<dbReference type="PROSITE" id="PS51375">
    <property type="entry name" value="PPR"/>
    <property type="match status" value="5"/>
</dbReference>
<feature type="repeat" description="PPR" evidence="3">
    <location>
        <begin position="184"/>
        <end position="218"/>
    </location>
</feature>
<feature type="repeat" description="PPR" evidence="3">
    <location>
        <begin position="79"/>
        <end position="113"/>
    </location>
</feature>
<dbReference type="Pfam" id="PF01535">
    <property type="entry name" value="PPR"/>
    <property type="match status" value="2"/>
</dbReference>
<dbReference type="NCBIfam" id="TIGR00756">
    <property type="entry name" value="PPR"/>
    <property type="match status" value="4"/>
</dbReference>
<comment type="similarity">
    <text evidence="1">Belongs to the PPR family. P subfamily.</text>
</comment>
<dbReference type="Gene3D" id="1.25.40.10">
    <property type="entry name" value="Tetratricopeptide repeat domain"/>
    <property type="match status" value="3"/>
</dbReference>
<dbReference type="PANTHER" id="PTHR47941">
    <property type="entry name" value="PENTATRICOPEPTIDE REPEAT-CONTAINING PROTEIN 3, MITOCHONDRIAL"/>
    <property type="match status" value="1"/>
</dbReference>
<evidence type="ECO:0000313" key="4">
    <source>
        <dbReference type="EMBL" id="JAU20899.1"/>
    </source>
</evidence>
<evidence type="ECO:0000256" key="1">
    <source>
        <dbReference type="ARBA" id="ARBA00007626"/>
    </source>
</evidence>